<accession>A0A9E9CAB8</accession>
<dbReference type="KEGG" id="tsin:OXH18_12055"/>
<protein>
    <recommendedName>
        <fullName evidence="1">Putative membrane protein insertion efficiency factor</fullName>
    </recommendedName>
</protein>
<dbReference type="Pfam" id="PF01809">
    <property type="entry name" value="YidD"/>
    <property type="match status" value="1"/>
</dbReference>
<dbReference type="Proteomes" id="UP001163152">
    <property type="component" value="Chromosome"/>
</dbReference>
<comment type="function">
    <text evidence="1">Could be involved in insertion of integral membrane proteins into the membrane.</text>
</comment>
<sequence length="79" mass="9025">MKFLLIGLIRLYRVGISPLFPPTCRFQPTCSQYAIEAIDRFGPIQGGWLSVRRLLRCHPFHPGGYDPVPVPLENDRSKD</sequence>
<reference evidence="2" key="1">
    <citation type="submission" date="2022-12" db="EMBL/GenBank/DDBJ databases">
        <title>Polyphasic identification of a Novel Hot-Spring Cyanobacterium Ocullathermofonsia sinensis gen nov. sp. nov. and Genomic Insights on its Adaptations to the Thermal Habitat.</title>
        <authorList>
            <person name="Daroch M."/>
            <person name="Tang J."/>
            <person name="Jiang Y."/>
        </authorList>
    </citation>
    <scope>NUCLEOTIDE SEQUENCE</scope>
    <source>
        <strain evidence="2">PKUAC-SCTA174</strain>
    </source>
</reference>
<dbReference type="HAMAP" id="MF_00386">
    <property type="entry name" value="UPF0161_YidD"/>
    <property type="match status" value="1"/>
</dbReference>
<proteinExistence type="inferred from homology"/>
<dbReference type="RefSeq" id="WP_268613026.1">
    <property type="nucleotide sequence ID" value="NZ_CP113797.1"/>
</dbReference>
<evidence type="ECO:0000313" key="2">
    <source>
        <dbReference type="EMBL" id="WAL62688.1"/>
    </source>
</evidence>
<evidence type="ECO:0000313" key="3">
    <source>
        <dbReference type="Proteomes" id="UP001163152"/>
    </source>
</evidence>
<dbReference type="SMART" id="SM01234">
    <property type="entry name" value="Haemolytic"/>
    <property type="match status" value="1"/>
</dbReference>
<organism evidence="2 3">
    <name type="scientific">Thermocoleostomius sinensis A174</name>
    <dbReference type="NCBI Taxonomy" id="2016057"/>
    <lineage>
        <taxon>Bacteria</taxon>
        <taxon>Bacillati</taxon>
        <taxon>Cyanobacteriota</taxon>
        <taxon>Cyanophyceae</taxon>
        <taxon>Oculatellales</taxon>
        <taxon>Oculatellaceae</taxon>
        <taxon>Thermocoleostomius</taxon>
    </lineage>
</organism>
<dbReference type="PANTHER" id="PTHR33383:SF1">
    <property type="entry name" value="MEMBRANE PROTEIN INSERTION EFFICIENCY FACTOR-RELATED"/>
    <property type="match status" value="1"/>
</dbReference>
<comment type="subcellular location">
    <subcellularLocation>
        <location evidence="1">Cell membrane</location>
        <topology evidence="1">Peripheral membrane protein</topology>
        <orientation evidence="1">Cytoplasmic side</orientation>
    </subcellularLocation>
</comment>
<dbReference type="GO" id="GO:0005886">
    <property type="term" value="C:plasma membrane"/>
    <property type="evidence" value="ECO:0007669"/>
    <property type="project" value="UniProtKB-SubCell"/>
</dbReference>
<keyword evidence="1" id="KW-0472">Membrane</keyword>
<evidence type="ECO:0000256" key="1">
    <source>
        <dbReference type="HAMAP-Rule" id="MF_00386"/>
    </source>
</evidence>
<dbReference type="AlphaFoldDB" id="A0A9E9CAB8"/>
<keyword evidence="3" id="KW-1185">Reference proteome</keyword>
<name>A0A9E9CAB8_9CYAN</name>
<dbReference type="NCBIfam" id="TIGR00278">
    <property type="entry name" value="membrane protein insertion efficiency factor YidD"/>
    <property type="match status" value="1"/>
</dbReference>
<keyword evidence="1" id="KW-1003">Cell membrane</keyword>
<dbReference type="EMBL" id="CP113797">
    <property type="protein sequence ID" value="WAL62688.1"/>
    <property type="molecule type" value="Genomic_DNA"/>
</dbReference>
<comment type="similarity">
    <text evidence="1">Belongs to the UPF0161 family.</text>
</comment>
<dbReference type="PANTHER" id="PTHR33383">
    <property type="entry name" value="MEMBRANE PROTEIN INSERTION EFFICIENCY FACTOR-RELATED"/>
    <property type="match status" value="1"/>
</dbReference>
<dbReference type="InterPro" id="IPR002696">
    <property type="entry name" value="Membr_insert_effic_factor_YidD"/>
</dbReference>
<gene>
    <name evidence="2" type="primary">yidD</name>
    <name evidence="2" type="ORF">OXH18_12055</name>
</gene>